<dbReference type="RefSeq" id="WP_149286430.1">
    <property type="nucleotide sequence ID" value="NZ_CP038437.2"/>
</dbReference>
<reference evidence="3" key="1">
    <citation type="submission" date="2021-02" db="EMBL/GenBank/DDBJ databases">
        <title>Strain Y2R2, a novel species of the genus Halomonas.</title>
        <authorList>
            <person name="Huang H."/>
        </authorList>
    </citation>
    <scope>NUCLEOTIDE SEQUENCE</scope>
    <source>
        <strain evidence="3">Y2R2</strain>
    </source>
</reference>
<dbReference type="Pfam" id="PF13670">
    <property type="entry name" value="PepSY_2"/>
    <property type="match status" value="2"/>
</dbReference>
<feature type="signal peptide" evidence="1">
    <location>
        <begin position="1"/>
        <end position="22"/>
    </location>
</feature>
<evidence type="ECO:0000313" key="4">
    <source>
        <dbReference type="Proteomes" id="UP000324285"/>
    </source>
</evidence>
<organism evidence="3 4">
    <name type="scientific">Halomonas binhaiensis</name>
    <dbReference type="NCBI Taxonomy" id="2562282"/>
    <lineage>
        <taxon>Bacteria</taxon>
        <taxon>Pseudomonadati</taxon>
        <taxon>Pseudomonadota</taxon>
        <taxon>Gammaproteobacteria</taxon>
        <taxon>Oceanospirillales</taxon>
        <taxon>Halomonadaceae</taxon>
        <taxon>Halomonas</taxon>
    </lineage>
</organism>
<dbReference type="OrthoDB" id="7595029at2"/>
<proteinExistence type="predicted"/>
<keyword evidence="1" id="KW-0732">Signal</keyword>
<protein>
    <submittedName>
        <fullName evidence="3">PepSY domain-containing protein</fullName>
    </submittedName>
</protein>
<dbReference type="KEGG" id="hbh:E4T21_18415"/>
<dbReference type="InterPro" id="IPR025711">
    <property type="entry name" value="PepSY"/>
</dbReference>
<evidence type="ECO:0000259" key="2">
    <source>
        <dbReference type="Pfam" id="PF13670"/>
    </source>
</evidence>
<dbReference type="AlphaFoldDB" id="A0A5C1NLN7"/>
<sequence>MNKTLITGLIALTLSISTMANADSSASRADIEHLLQDAKSYGFTRFEELEVDDEDRFDVEGWRQDGWHLDIDLSLNDNRILKEQQRKSETPDWSLSHDEVIQALDAAQQSELDEISSIEVDCTGRIEIEGYNSQHQEIELYIDRKTFEVIGVDKDI</sequence>
<keyword evidence="4" id="KW-1185">Reference proteome</keyword>
<gene>
    <name evidence="3" type="ORF">E4T21_18415</name>
</gene>
<accession>A0A5C1NLN7</accession>
<dbReference type="Proteomes" id="UP000324285">
    <property type="component" value="Chromosome"/>
</dbReference>
<feature type="domain" description="PepSY" evidence="2">
    <location>
        <begin position="84"/>
        <end position="151"/>
    </location>
</feature>
<evidence type="ECO:0000256" key="1">
    <source>
        <dbReference type="SAM" id="SignalP"/>
    </source>
</evidence>
<dbReference type="EMBL" id="CP038437">
    <property type="protein sequence ID" value="QEM83308.1"/>
    <property type="molecule type" value="Genomic_DNA"/>
</dbReference>
<feature type="chain" id="PRO_5022700826" evidence="1">
    <location>
        <begin position="23"/>
        <end position="156"/>
    </location>
</feature>
<evidence type="ECO:0000313" key="3">
    <source>
        <dbReference type="EMBL" id="QEM83308.1"/>
    </source>
</evidence>
<name>A0A5C1NLN7_9GAMM</name>
<feature type="domain" description="PepSY" evidence="2">
    <location>
        <begin position="6"/>
        <end position="83"/>
    </location>
</feature>